<name>A0A0B6ZJA5_9EUPU</name>
<dbReference type="SUPFAM" id="SSF54928">
    <property type="entry name" value="RNA-binding domain, RBD"/>
    <property type="match status" value="1"/>
</dbReference>
<dbReference type="GO" id="GO:0005737">
    <property type="term" value="C:cytoplasm"/>
    <property type="evidence" value="ECO:0007669"/>
    <property type="project" value="TreeGrafter"/>
</dbReference>
<feature type="region of interest" description="Disordered" evidence="5">
    <location>
        <begin position="261"/>
        <end position="417"/>
    </location>
</feature>
<evidence type="ECO:0000259" key="6">
    <source>
        <dbReference type="Pfam" id="PF03467"/>
    </source>
</evidence>
<dbReference type="EMBL" id="HACG01021738">
    <property type="protein sequence ID" value="CEK68603.1"/>
    <property type="molecule type" value="Transcribed_RNA"/>
</dbReference>
<dbReference type="GO" id="GO:0000184">
    <property type="term" value="P:nuclear-transcribed mRNA catabolic process, nonsense-mediated decay"/>
    <property type="evidence" value="ECO:0007669"/>
    <property type="project" value="UniProtKB-KW"/>
</dbReference>
<dbReference type="PANTHER" id="PTHR13112">
    <property type="entry name" value="UPF3 REGULATOR OF NONSENSE TRANSCRIPTS-LIKE PROTEIN"/>
    <property type="match status" value="1"/>
</dbReference>
<dbReference type="InterPro" id="IPR039722">
    <property type="entry name" value="Upf3"/>
</dbReference>
<dbReference type="AlphaFoldDB" id="A0A0B6ZJA5"/>
<feature type="compositionally biased region" description="Basic and acidic residues" evidence="5">
    <location>
        <begin position="1"/>
        <end position="10"/>
    </location>
</feature>
<dbReference type="GO" id="GO:0003729">
    <property type="term" value="F:mRNA binding"/>
    <property type="evidence" value="ECO:0007669"/>
    <property type="project" value="TreeGrafter"/>
</dbReference>
<feature type="domain" description="UPF3" evidence="6">
    <location>
        <begin position="30"/>
        <end position="192"/>
    </location>
</feature>
<feature type="compositionally biased region" description="Basic and acidic residues" evidence="5">
    <location>
        <begin position="312"/>
        <end position="327"/>
    </location>
</feature>
<dbReference type="GO" id="GO:0045727">
    <property type="term" value="P:positive regulation of translation"/>
    <property type="evidence" value="ECO:0007669"/>
    <property type="project" value="TreeGrafter"/>
</dbReference>
<protein>
    <recommendedName>
        <fullName evidence="6">UPF3 domain-containing protein</fullName>
    </recommendedName>
</protein>
<dbReference type="InterPro" id="IPR005120">
    <property type="entry name" value="UPF3_dom"/>
</dbReference>
<feature type="compositionally biased region" description="Basic and acidic residues" evidence="5">
    <location>
        <begin position="339"/>
        <end position="417"/>
    </location>
</feature>
<gene>
    <name evidence="7" type="primary">ORF66930</name>
</gene>
<proteinExistence type="inferred from homology"/>
<comment type="subcellular location">
    <subcellularLocation>
        <location evidence="1">Nucleus</location>
    </subcellularLocation>
</comment>
<dbReference type="InterPro" id="IPR012677">
    <property type="entry name" value="Nucleotide-bd_a/b_plait_sf"/>
</dbReference>
<feature type="compositionally biased region" description="Basic and acidic residues" evidence="5">
    <location>
        <begin position="261"/>
        <end position="285"/>
    </location>
</feature>
<feature type="compositionally biased region" description="Basic and acidic residues" evidence="5">
    <location>
        <begin position="19"/>
        <end position="30"/>
    </location>
</feature>
<dbReference type="PANTHER" id="PTHR13112:SF0">
    <property type="entry name" value="FI21285P1"/>
    <property type="match status" value="1"/>
</dbReference>
<accession>A0A0B6ZJA5</accession>
<evidence type="ECO:0000256" key="4">
    <source>
        <dbReference type="ARBA" id="ARBA00023242"/>
    </source>
</evidence>
<dbReference type="InterPro" id="IPR035979">
    <property type="entry name" value="RBD_domain_sf"/>
</dbReference>
<feature type="region of interest" description="Disordered" evidence="5">
    <location>
        <begin position="199"/>
        <end position="244"/>
    </location>
</feature>
<comment type="similarity">
    <text evidence="2">Belongs to the RENT3 family.</text>
</comment>
<organism evidence="7">
    <name type="scientific">Arion vulgaris</name>
    <dbReference type="NCBI Taxonomy" id="1028688"/>
    <lineage>
        <taxon>Eukaryota</taxon>
        <taxon>Metazoa</taxon>
        <taxon>Spiralia</taxon>
        <taxon>Lophotrochozoa</taxon>
        <taxon>Mollusca</taxon>
        <taxon>Gastropoda</taxon>
        <taxon>Heterobranchia</taxon>
        <taxon>Euthyneura</taxon>
        <taxon>Panpulmonata</taxon>
        <taxon>Eupulmonata</taxon>
        <taxon>Stylommatophora</taxon>
        <taxon>Helicina</taxon>
        <taxon>Arionoidea</taxon>
        <taxon>Arionidae</taxon>
        <taxon>Arion</taxon>
    </lineage>
</organism>
<evidence type="ECO:0000256" key="3">
    <source>
        <dbReference type="ARBA" id="ARBA00023161"/>
    </source>
</evidence>
<dbReference type="FunFam" id="3.30.70.330:FF:000717">
    <property type="entry name" value="regulator of nonsense transcripts 3B"/>
    <property type="match status" value="1"/>
</dbReference>
<evidence type="ECO:0000313" key="7">
    <source>
        <dbReference type="EMBL" id="CEK68603.1"/>
    </source>
</evidence>
<keyword evidence="3" id="KW-0866">Nonsense-mediated mRNA decay</keyword>
<feature type="non-terminal residue" evidence="7">
    <location>
        <position position="417"/>
    </location>
</feature>
<sequence length="417" mass="48585">MAQSKDEPEQQHSNSSVMDNRKELPKDHAPSKIVIRRLPPTLTPEDFLEHVSPLPDYDFFYFVRADMSLGQNAFTRAYISFISPDDIFTFRDRFDGYVFLDAKGGEYPAIVEFAPFQKVPKKKSKKLDTKIGLIEQDSDYKKFLDTNAKPAEASPVSLDAMVAEVENKENYIAKFGSTKVTTPLLEYLRKRREERKLNIAKLKEEKRKGGGRDRDLDRKRSGRDELDKRKLASSKDGLRDRDRRRDRVRIRERDRRRERDLGRLEKSKDTKSGEKRWQKEAEVAPRHTVMLLRNTERESNSSEKSLSGKALVGEREKKDDGKEREVTQESEQGKGGSIENKRDDRRGKRWGETSGREDDRHHQYGGKDRGRASEEDRNKDRMLREKGGRGYREEEGMKRNRHIEERGGGDKYSGKDR</sequence>
<evidence type="ECO:0000256" key="2">
    <source>
        <dbReference type="ARBA" id="ARBA00005991"/>
    </source>
</evidence>
<dbReference type="Gene3D" id="3.30.70.330">
    <property type="match status" value="1"/>
</dbReference>
<evidence type="ECO:0000256" key="5">
    <source>
        <dbReference type="SAM" id="MobiDB-lite"/>
    </source>
</evidence>
<reference evidence="7" key="1">
    <citation type="submission" date="2014-12" db="EMBL/GenBank/DDBJ databases">
        <title>Insight into the proteome of Arion vulgaris.</title>
        <authorList>
            <person name="Aradska J."/>
            <person name="Bulat T."/>
            <person name="Smidak R."/>
            <person name="Sarate P."/>
            <person name="Gangsoo J."/>
            <person name="Sialana F."/>
            <person name="Bilban M."/>
            <person name="Lubec G."/>
        </authorList>
    </citation>
    <scope>NUCLEOTIDE SEQUENCE</scope>
    <source>
        <tissue evidence="7">Skin</tissue>
    </source>
</reference>
<evidence type="ECO:0000256" key="1">
    <source>
        <dbReference type="ARBA" id="ARBA00004123"/>
    </source>
</evidence>
<feature type="region of interest" description="Disordered" evidence="5">
    <location>
        <begin position="1"/>
        <end position="30"/>
    </location>
</feature>
<feature type="compositionally biased region" description="Basic and acidic residues" evidence="5">
    <location>
        <begin position="199"/>
        <end position="230"/>
    </location>
</feature>
<keyword evidence="4" id="KW-0539">Nucleus</keyword>
<dbReference type="Pfam" id="PF03467">
    <property type="entry name" value="Smg4_UPF3"/>
    <property type="match status" value="1"/>
</dbReference>
<dbReference type="GO" id="GO:0005730">
    <property type="term" value="C:nucleolus"/>
    <property type="evidence" value="ECO:0007669"/>
    <property type="project" value="TreeGrafter"/>
</dbReference>